<comment type="caution">
    <text evidence="1">The sequence shown here is derived from an EMBL/GenBank/DDBJ whole genome shotgun (WGS) entry which is preliminary data.</text>
</comment>
<evidence type="ECO:0000313" key="1">
    <source>
        <dbReference type="EMBL" id="MBD2254635.1"/>
    </source>
</evidence>
<gene>
    <name evidence="1" type="ORF">H6G14_25685</name>
</gene>
<dbReference type="RefSeq" id="WP_190570921.1">
    <property type="nucleotide sequence ID" value="NZ_JACJQL010000059.1"/>
</dbReference>
<protein>
    <submittedName>
        <fullName evidence="1">Uncharacterized protein</fullName>
    </submittedName>
</protein>
<keyword evidence="2" id="KW-1185">Reference proteome</keyword>
<reference evidence="1 2" key="1">
    <citation type="journal article" date="2020" name="ISME J.">
        <title>Comparative genomics reveals insights into cyanobacterial evolution and habitat adaptation.</title>
        <authorList>
            <person name="Chen M.Y."/>
            <person name="Teng W.K."/>
            <person name="Zhao L."/>
            <person name="Hu C.X."/>
            <person name="Zhou Y.K."/>
            <person name="Han B.P."/>
            <person name="Song L.R."/>
            <person name="Shu W.S."/>
        </authorList>
    </citation>
    <scope>NUCLEOTIDE SEQUENCE [LARGE SCALE GENOMIC DNA]</scope>
    <source>
        <strain evidence="1 2">FACHB-3921</strain>
    </source>
</reference>
<accession>A0ABR8BNZ3</accession>
<name>A0ABR8BNZ3_9NOSO</name>
<dbReference type="EMBL" id="JACJQL010000059">
    <property type="protein sequence ID" value="MBD2254635.1"/>
    <property type="molecule type" value="Genomic_DNA"/>
</dbReference>
<dbReference type="Proteomes" id="UP000621307">
    <property type="component" value="Unassembled WGS sequence"/>
</dbReference>
<proteinExistence type="predicted"/>
<organism evidence="1 2">
    <name type="scientific">Nostoc parmelioides FACHB-3921</name>
    <dbReference type="NCBI Taxonomy" id="2692909"/>
    <lineage>
        <taxon>Bacteria</taxon>
        <taxon>Bacillati</taxon>
        <taxon>Cyanobacteriota</taxon>
        <taxon>Cyanophyceae</taxon>
        <taxon>Nostocales</taxon>
        <taxon>Nostocaceae</taxon>
        <taxon>Nostoc</taxon>
    </lineage>
</organism>
<sequence>MSKFTRQQLHEYFGDRYLPEQVNQALIILADNGAEIDAYGTEFSLEITDELEKIFDAVGAALNNQKNLGHQDQVLTVMEANAIASKFSQHSNPQLMAAMIRVVTEEAIAQGAALTQIKSHVLERVLEQGDLTIAQSIFNRGQQTSSYVQELANNNARIDKMIAGYGIETVDVDAFLIEVRGNSDDVKNTLKTLASAANKTFDIDAFLLEVGE</sequence>
<evidence type="ECO:0000313" key="2">
    <source>
        <dbReference type="Proteomes" id="UP000621307"/>
    </source>
</evidence>